<name>A0A6J5NEP2_9CAUD</name>
<proteinExistence type="predicted"/>
<protein>
    <submittedName>
        <fullName evidence="1">Uncharacterized protein</fullName>
    </submittedName>
</protein>
<organism evidence="1">
    <name type="scientific">uncultured Caudovirales phage</name>
    <dbReference type="NCBI Taxonomy" id="2100421"/>
    <lineage>
        <taxon>Viruses</taxon>
        <taxon>Duplodnaviria</taxon>
        <taxon>Heunggongvirae</taxon>
        <taxon>Uroviricota</taxon>
        <taxon>Caudoviricetes</taxon>
        <taxon>Peduoviridae</taxon>
        <taxon>Maltschvirus</taxon>
        <taxon>Maltschvirus maltsch</taxon>
    </lineage>
</organism>
<dbReference type="EMBL" id="LR796664">
    <property type="protein sequence ID" value="CAB4157247.1"/>
    <property type="molecule type" value="Genomic_DNA"/>
</dbReference>
<sequence>MMYERFRVEKTIMESYCEHEKCEQLHQRFMNEKDINTGKWFHMTKRTEWMVVDAETGVCEYLGTSKKDCVAFAKRWNKYTVGRP</sequence>
<gene>
    <name evidence="1" type="ORF">UFOVP689_9</name>
</gene>
<accession>A0A6J5NEP2</accession>
<reference evidence="1" key="1">
    <citation type="submission" date="2020-04" db="EMBL/GenBank/DDBJ databases">
        <authorList>
            <person name="Chiriac C."/>
            <person name="Salcher M."/>
            <person name="Ghai R."/>
            <person name="Kavagutti S V."/>
        </authorList>
    </citation>
    <scope>NUCLEOTIDE SEQUENCE</scope>
</reference>
<evidence type="ECO:0000313" key="1">
    <source>
        <dbReference type="EMBL" id="CAB4157247.1"/>
    </source>
</evidence>